<dbReference type="HOGENOM" id="CLU_109024_0_0_1"/>
<evidence type="ECO:0000313" key="1">
    <source>
        <dbReference type="EMBL" id="ESK84046.1"/>
    </source>
</evidence>
<dbReference type="AlphaFoldDB" id="V2WU04"/>
<keyword evidence="2" id="KW-1185">Reference proteome</keyword>
<protein>
    <submittedName>
        <fullName evidence="1">Uncharacterized protein</fullName>
    </submittedName>
</protein>
<sequence length="169" mass="19028">MLSHSSSSQSSSACPCPTAEVVSSRLTDVNQDHVVCSTCNINSFKFFVEMSTPPAEISTEDFSSPFNLEFVTQEFFDVDELGLCPTSQDPPSHYQLLHIWAAAILINKAKALWQLFITLWTNARYNFDDILHHVGPDDLALSLLCYLAFQPYGPTFVLDWLQLFQSLIE</sequence>
<dbReference type="OrthoDB" id="3105720at2759"/>
<dbReference type="EMBL" id="AWSO01001376">
    <property type="protein sequence ID" value="ESK84046.1"/>
    <property type="molecule type" value="Genomic_DNA"/>
</dbReference>
<gene>
    <name evidence="1" type="ORF">Moror_11485</name>
</gene>
<reference evidence="1 2" key="1">
    <citation type="journal article" date="2014" name="BMC Genomics">
        <title>Genome and secretome analysis of the hemibiotrophic fungal pathogen, Moniliophthora roreri, which causes frosty pod rot disease of cacao: mechanisms of the biotrophic and necrotrophic phases.</title>
        <authorList>
            <person name="Meinhardt L.W."/>
            <person name="Costa G.G.L."/>
            <person name="Thomazella D.P.T."/>
            <person name="Teixeira P.J.P.L."/>
            <person name="Carazzolle M.F."/>
            <person name="Schuster S.C."/>
            <person name="Carlson J.E."/>
            <person name="Guiltinan M.J."/>
            <person name="Mieczkowski P."/>
            <person name="Farmer A."/>
            <person name="Ramaraj T."/>
            <person name="Crozier J."/>
            <person name="Davis R.E."/>
            <person name="Shao J."/>
            <person name="Melnick R.L."/>
            <person name="Pereira G.A.G."/>
            <person name="Bailey B.A."/>
        </authorList>
    </citation>
    <scope>NUCLEOTIDE SEQUENCE [LARGE SCALE GENOMIC DNA]</scope>
    <source>
        <strain evidence="1 2">MCA 2997</strain>
    </source>
</reference>
<proteinExistence type="predicted"/>
<organism evidence="1 2">
    <name type="scientific">Moniliophthora roreri (strain MCA 2997)</name>
    <name type="common">Cocoa frosty pod rot fungus</name>
    <name type="synonym">Crinipellis roreri</name>
    <dbReference type="NCBI Taxonomy" id="1381753"/>
    <lineage>
        <taxon>Eukaryota</taxon>
        <taxon>Fungi</taxon>
        <taxon>Dikarya</taxon>
        <taxon>Basidiomycota</taxon>
        <taxon>Agaricomycotina</taxon>
        <taxon>Agaricomycetes</taxon>
        <taxon>Agaricomycetidae</taxon>
        <taxon>Agaricales</taxon>
        <taxon>Marasmiineae</taxon>
        <taxon>Marasmiaceae</taxon>
        <taxon>Moniliophthora</taxon>
    </lineage>
</organism>
<dbReference type="Proteomes" id="UP000017559">
    <property type="component" value="Unassembled WGS sequence"/>
</dbReference>
<accession>V2WU04</accession>
<evidence type="ECO:0000313" key="2">
    <source>
        <dbReference type="Proteomes" id="UP000017559"/>
    </source>
</evidence>
<dbReference type="KEGG" id="mrr:Moror_11485"/>
<name>V2WU04_MONRO</name>
<comment type="caution">
    <text evidence="1">The sequence shown here is derived from an EMBL/GenBank/DDBJ whole genome shotgun (WGS) entry which is preliminary data.</text>
</comment>